<dbReference type="SUPFAM" id="SSF51735">
    <property type="entry name" value="NAD(P)-binding Rossmann-fold domains"/>
    <property type="match status" value="1"/>
</dbReference>
<keyword evidence="3" id="KW-1185">Reference proteome</keyword>
<gene>
    <name evidence="2" type="ORF">ACFPT7_05850</name>
</gene>
<dbReference type="PANTHER" id="PTHR43355:SF2">
    <property type="entry name" value="FLAVIN REDUCTASE (NADPH)"/>
    <property type="match status" value="1"/>
</dbReference>
<dbReference type="CDD" id="cd05244">
    <property type="entry name" value="BVR-B_like_SDR_a"/>
    <property type="match status" value="1"/>
</dbReference>
<sequence>MVATDRRSMRLLILGATGGVGQEIVNEALKRRHRVTAFVRSPEKLGASQDDLTVVEGSVCNVDAMAAAFTGHDAVLSAIGSRGLGPSTITGDSARATVTAMRTAGIHRLVIVGVAMLFKESGLLGSILRNTLLRNVAIDSVQMERVVTASALDWTIVRPPRLTNGARTERYGVADNHLPSGSGVNATVSRADVAHFMLDEVEQPRHMRRVVGIAYTKRAHA</sequence>
<dbReference type="Gene3D" id="3.40.50.720">
    <property type="entry name" value="NAD(P)-binding Rossmann-like Domain"/>
    <property type="match status" value="1"/>
</dbReference>
<accession>A0ABW1EEV6</accession>
<name>A0ABW1EEV6_9BACT</name>
<protein>
    <submittedName>
        <fullName evidence="2">NAD(P)-dependent oxidoreductase</fullName>
    </submittedName>
</protein>
<dbReference type="RefSeq" id="WP_263337461.1">
    <property type="nucleotide sequence ID" value="NZ_JAGSYH010000004.1"/>
</dbReference>
<evidence type="ECO:0000313" key="2">
    <source>
        <dbReference type="EMBL" id="MFC5861807.1"/>
    </source>
</evidence>
<dbReference type="InterPro" id="IPR051606">
    <property type="entry name" value="Polyketide_Oxido-like"/>
</dbReference>
<dbReference type="InterPro" id="IPR016040">
    <property type="entry name" value="NAD(P)-bd_dom"/>
</dbReference>
<dbReference type="InterPro" id="IPR036291">
    <property type="entry name" value="NAD(P)-bd_dom_sf"/>
</dbReference>
<evidence type="ECO:0000313" key="3">
    <source>
        <dbReference type="Proteomes" id="UP001596091"/>
    </source>
</evidence>
<proteinExistence type="predicted"/>
<dbReference type="Pfam" id="PF13460">
    <property type="entry name" value="NAD_binding_10"/>
    <property type="match status" value="1"/>
</dbReference>
<dbReference type="Proteomes" id="UP001596091">
    <property type="component" value="Unassembled WGS sequence"/>
</dbReference>
<feature type="domain" description="NAD(P)-binding" evidence="1">
    <location>
        <begin position="15"/>
        <end position="204"/>
    </location>
</feature>
<dbReference type="EMBL" id="JBHSPH010000002">
    <property type="protein sequence ID" value="MFC5861807.1"/>
    <property type="molecule type" value="Genomic_DNA"/>
</dbReference>
<comment type="caution">
    <text evidence="2">The sequence shown here is derived from an EMBL/GenBank/DDBJ whole genome shotgun (WGS) entry which is preliminary data.</text>
</comment>
<organism evidence="2 3">
    <name type="scientific">Acidicapsa dinghuensis</name>
    <dbReference type="NCBI Taxonomy" id="2218256"/>
    <lineage>
        <taxon>Bacteria</taxon>
        <taxon>Pseudomonadati</taxon>
        <taxon>Acidobacteriota</taxon>
        <taxon>Terriglobia</taxon>
        <taxon>Terriglobales</taxon>
        <taxon>Acidobacteriaceae</taxon>
        <taxon>Acidicapsa</taxon>
    </lineage>
</organism>
<reference evidence="3" key="1">
    <citation type="journal article" date="2019" name="Int. J. Syst. Evol. Microbiol.">
        <title>The Global Catalogue of Microorganisms (GCM) 10K type strain sequencing project: providing services to taxonomists for standard genome sequencing and annotation.</title>
        <authorList>
            <consortium name="The Broad Institute Genomics Platform"/>
            <consortium name="The Broad Institute Genome Sequencing Center for Infectious Disease"/>
            <person name="Wu L."/>
            <person name="Ma J."/>
        </authorList>
    </citation>
    <scope>NUCLEOTIDE SEQUENCE [LARGE SCALE GENOMIC DNA]</scope>
    <source>
        <strain evidence="3">JCM 4087</strain>
    </source>
</reference>
<evidence type="ECO:0000259" key="1">
    <source>
        <dbReference type="Pfam" id="PF13460"/>
    </source>
</evidence>
<dbReference type="PANTHER" id="PTHR43355">
    <property type="entry name" value="FLAVIN REDUCTASE (NADPH)"/>
    <property type="match status" value="1"/>
</dbReference>